<sequence length="133" mass="15087">MKTILTLVFLMASMNITAAPTLKYEKCSDNDIQLLNSATVDGNKALSSVITDEVTTNFDSCVVSKPRFIYPMVCGITIQNVDYFKITNKENNSTYEIAVDTSHKACMRIRIRPLITSFKYKLKARRFTDPIEM</sequence>
<organism evidence="2 3">
    <name type="scientific">Halobacteriovorax marinus</name>
    <dbReference type="NCBI Taxonomy" id="97084"/>
    <lineage>
        <taxon>Bacteria</taxon>
        <taxon>Pseudomonadati</taxon>
        <taxon>Bdellovibrionota</taxon>
        <taxon>Bacteriovoracia</taxon>
        <taxon>Bacteriovoracales</taxon>
        <taxon>Halobacteriovoraceae</taxon>
        <taxon>Halobacteriovorax</taxon>
    </lineage>
</organism>
<comment type="caution">
    <text evidence="2">The sequence shown here is derived from an EMBL/GenBank/DDBJ whole genome shotgun (WGS) entry which is preliminary data.</text>
</comment>
<name>A0A1Y5FCQ3_9BACT</name>
<evidence type="ECO:0000313" key="3">
    <source>
        <dbReference type="Proteomes" id="UP000196531"/>
    </source>
</evidence>
<accession>A0A1Y5FCQ3</accession>
<evidence type="ECO:0000256" key="1">
    <source>
        <dbReference type="SAM" id="SignalP"/>
    </source>
</evidence>
<protein>
    <recommendedName>
        <fullName evidence="4">Lipoprotein</fullName>
    </recommendedName>
</protein>
<evidence type="ECO:0008006" key="4">
    <source>
        <dbReference type="Google" id="ProtNLM"/>
    </source>
</evidence>
<dbReference type="AlphaFoldDB" id="A0A1Y5FCQ3"/>
<gene>
    <name evidence="2" type="ORF">A9Q84_13020</name>
</gene>
<reference evidence="3" key="1">
    <citation type="journal article" date="2017" name="Proc. Natl. Acad. Sci. U.S.A.">
        <title>Simulation of Deepwater Horizon oil plume reveals substrate specialization within a complex community of hydrocarbon-degraders.</title>
        <authorList>
            <person name="Hu P."/>
            <person name="Dubinsky E.A."/>
            <person name="Probst A.J."/>
            <person name="Wang J."/>
            <person name="Sieber C.M.K."/>
            <person name="Tom L.M."/>
            <person name="Gardinali P."/>
            <person name="Banfield J.F."/>
            <person name="Atlas R.M."/>
            <person name="Andersen G.L."/>
        </authorList>
    </citation>
    <scope>NUCLEOTIDE SEQUENCE [LARGE SCALE GENOMIC DNA]</scope>
</reference>
<keyword evidence="1" id="KW-0732">Signal</keyword>
<dbReference type="Proteomes" id="UP000196531">
    <property type="component" value="Unassembled WGS sequence"/>
</dbReference>
<proteinExistence type="predicted"/>
<evidence type="ECO:0000313" key="2">
    <source>
        <dbReference type="EMBL" id="OUR97241.1"/>
    </source>
</evidence>
<feature type="signal peptide" evidence="1">
    <location>
        <begin position="1"/>
        <end position="18"/>
    </location>
</feature>
<feature type="chain" id="PRO_5013232321" description="Lipoprotein" evidence="1">
    <location>
        <begin position="19"/>
        <end position="133"/>
    </location>
</feature>
<dbReference type="EMBL" id="MAAO01000006">
    <property type="protein sequence ID" value="OUR97241.1"/>
    <property type="molecule type" value="Genomic_DNA"/>
</dbReference>